<gene>
    <name evidence="5" type="primary">LOC106150896</name>
</gene>
<dbReference type="InterPro" id="IPR050373">
    <property type="entry name" value="Fibrinogen_C-term_domain"/>
</dbReference>
<evidence type="ECO:0000313" key="4">
    <source>
        <dbReference type="Proteomes" id="UP000085678"/>
    </source>
</evidence>
<dbReference type="InParanoid" id="A0A1S3H2K1"/>
<dbReference type="Pfam" id="PF00024">
    <property type="entry name" value="PAN_1"/>
    <property type="match status" value="1"/>
</dbReference>
<dbReference type="InterPro" id="IPR036056">
    <property type="entry name" value="Fibrinogen-like_C"/>
</dbReference>
<keyword evidence="4" id="KW-1185">Reference proteome</keyword>
<reference evidence="5" key="1">
    <citation type="submission" date="2025-08" db="UniProtKB">
        <authorList>
            <consortium name="RefSeq"/>
        </authorList>
    </citation>
    <scope>IDENTIFICATION</scope>
    <source>
        <tissue evidence="5">Gonads</tissue>
    </source>
</reference>
<accession>A0A1S3H2K1</accession>
<keyword evidence="1" id="KW-0732">Signal</keyword>
<dbReference type="Gene3D" id="3.90.215.10">
    <property type="entry name" value="Gamma Fibrinogen, chain A, domain 1"/>
    <property type="match status" value="1"/>
</dbReference>
<dbReference type="InterPro" id="IPR002181">
    <property type="entry name" value="Fibrinogen_a/b/g_C_dom"/>
</dbReference>
<feature type="signal peptide" evidence="1">
    <location>
        <begin position="1"/>
        <end position="27"/>
    </location>
</feature>
<feature type="domain" description="Apple" evidence="2">
    <location>
        <begin position="29"/>
        <end position="112"/>
    </location>
</feature>
<dbReference type="STRING" id="7574.A0A1S3H2K1"/>
<dbReference type="SUPFAM" id="SSF57414">
    <property type="entry name" value="Hairpin loop containing domain-like"/>
    <property type="match status" value="1"/>
</dbReference>
<dbReference type="RefSeq" id="XP_013379369.1">
    <property type="nucleotide sequence ID" value="XM_013523915.1"/>
</dbReference>
<evidence type="ECO:0000259" key="3">
    <source>
        <dbReference type="PROSITE" id="PS51406"/>
    </source>
</evidence>
<dbReference type="PROSITE" id="PS50948">
    <property type="entry name" value="PAN"/>
    <property type="match status" value="1"/>
</dbReference>
<feature type="non-terminal residue" evidence="5">
    <location>
        <position position="206"/>
    </location>
</feature>
<dbReference type="OrthoDB" id="7735550at2759"/>
<dbReference type="AlphaFoldDB" id="A0A1S3H2K1"/>
<dbReference type="InterPro" id="IPR003609">
    <property type="entry name" value="Pan_app"/>
</dbReference>
<dbReference type="SMART" id="SM00186">
    <property type="entry name" value="FBG"/>
    <property type="match status" value="1"/>
</dbReference>
<sequence>MDSRGSYVLHALFLAGIIQLMSQQGHTQVTSVTFKSTKNAYLPVSALNTVSARSSLECMTLCKQKEGCHSCNYFGDGTGACELNSQVANDVEAVQLSQKEEATYHAALYVDCNDVETTGLLNIDISGFGQKTVYCDNGWLVVLRRTDNQVDFHRTWNEYRDGFGDPRDQFWLGNEALYGLTNQGNYSMQIDMKSCDGNYYYVKWNL</sequence>
<dbReference type="Pfam" id="PF00147">
    <property type="entry name" value="Fibrinogen_C"/>
    <property type="match status" value="1"/>
</dbReference>
<dbReference type="PANTHER" id="PTHR19143">
    <property type="entry name" value="FIBRINOGEN/TENASCIN/ANGIOPOEITIN"/>
    <property type="match status" value="1"/>
</dbReference>
<proteinExistence type="predicted"/>
<evidence type="ECO:0000256" key="1">
    <source>
        <dbReference type="SAM" id="SignalP"/>
    </source>
</evidence>
<dbReference type="GO" id="GO:0005615">
    <property type="term" value="C:extracellular space"/>
    <property type="evidence" value="ECO:0007669"/>
    <property type="project" value="TreeGrafter"/>
</dbReference>
<dbReference type="GeneID" id="106150896"/>
<protein>
    <submittedName>
        <fullName evidence="5">Angiopoietin-2-like</fullName>
    </submittedName>
</protein>
<dbReference type="SUPFAM" id="SSF56496">
    <property type="entry name" value="Fibrinogen C-terminal domain-like"/>
    <property type="match status" value="1"/>
</dbReference>
<name>A0A1S3H2K1_LINAN</name>
<feature type="chain" id="PRO_5010376889" evidence="1">
    <location>
        <begin position="28"/>
        <end position="206"/>
    </location>
</feature>
<dbReference type="KEGG" id="lak:106150896"/>
<dbReference type="Proteomes" id="UP000085678">
    <property type="component" value="Unplaced"/>
</dbReference>
<feature type="domain" description="Fibrinogen C-terminal" evidence="3">
    <location>
        <begin position="103"/>
        <end position="206"/>
    </location>
</feature>
<dbReference type="Gene3D" id="3.50.4.10">
    <property type="entry name" value="Hepatocyte Growth Factor"/>
    <property type="match status" value="1"/>
</dbReference>
<dbReference type="PROSITE" id="PS51406">
    <property type="entry name" value="FIBRINOGEN_C_2"/>
    <property type="match status" value="1"/>
</dbReference>
<organism evidence="4 5">
    <name type="scientific">Lingula anatina</name>
    <name type="common">Brachiopod</name>
    <name type="synonym">Lingula unguis</name>
    <dbReference type="NCBI Taxonomy" id="7574"/>
    <lineage>
        <taxon>Eukaryota</taxon>
        <taxon>Metazoa</taxon>
        <taxon>Spiralia</taxon>
        <taxon>Lophotrochozoa</taxon>
        <taxon>Brachiopoda</taxon>
        <taxon>Linguliformea</taxon>
        <taxon>Lingulata</taxon>
        <taxon>Lingulida</taxon>
        <taxon>Linguloidea</taxon>
        <taxon>Lingulidae</taxon>
        <taxon>Lingula</taxon>
    </lineage>
</organism>
<evidence type="ECO:0000313" key="5">
    <source>
        <dbReference type="RefSeq" id="XP_013379369.1"/>
    </source>
</evidence>
<evidence type="ECO:0000259" key="2">
    <source>
        <dbReference type="PROSITE" id="PS50948"/>
    </source>
</evidence>
<dbReference type="InterPro" id="IPR014716">
    <property type="entry name" value="Fibrinogen_a/b/g_C_1"/>
</dbReference>